<name>A0A0R3TX00_RODNA</name>
<feature type="compositionally biased region" description="Acidic residues" evidence="5">
    <location>
        <begin position="139"/>
        <end position="162"/>
    </location>
</feature>
<reference evidence="9" key="1">
    <citation type="submission" date="2017-02" db="UniProtKB">
        <authorList>
            <consortium name="WormBaseParasite"/>
        </authorList>
    </citation>
    <scope>IDENTIFICATION</scope>
</reference>
<evidence type="ECO:0000313" key="7">
    <source>
        <dbReference type="EMBL" id="VDO12904.1"/>
    </source>
</evidence>
<evidence type="ECO:0000256" key="2">
    <source>
        <dbReference type="ARBA" id="ARBA00022771"/>
    </source>
</evidence>
<dbReference type="PROSITE" id="PS00518">
    <property type="entry name" value="ZF_RING_1"/>
    <property type="match status" value="2"/>
</dbReference>
<dbReference type="AlphaFoldDB" id="A0A0R3TX00"/>
<sequence length="348" mass="39522">MPATNQCSICLGEMKASIGMLGGCEHIFCYDCIKKWSEAKRTCPIDRTPFDSINILHEIGGAIVEEEKLELRRSNQGNSSYRDGDDVNDYDINDLISLFFEILFDYSSDEEDTDYDNDHYDDHNDDDDSHDDFSLLDFSSDDEDTDDDDDSNDNHEDDDDDNGDHYSLSFAASSNSLLHRGSPSRISHCIYLCSQCLGCVREEDMYCCLLCGGLIHIECYLQICRRLADYVCLSVMKPGTTFDIIPRVMPATNQCSICLGEMKASIGMLGGCEHIFCYDCIKKWSEDKRTCPLDRTPFDSINILHEIGGAIVEEEKLEPLESDQLYSSLNSARNFLCPQCRNRLRRMN</sequence>
<dbReference type="GO" id="GO:0008270">
    <property type="term" value="F:zinc ion binding"/>
    <property type="evidence" value="ECO:0007669"/>
    <property type="project" value="UniProtKB-KW"/>
</dbReference>
<evidence type="ECO:0000256" key="1">
    <source>
        <dbReference type="ARBA" id="ARBA00022723"/>
    </source>
</evidence>
<dbReference type="InterPro" id="IPR047157">
    <property type="entry name" value="PHRF1/Atg35"/>
</dbReference>
<dbReference type="InterPro" id="IPR001841">
    <property type="entry name" value="Znf_RING"/>
</dbReference>
<reference evidence="7 8" key="2">
    <citation type="submission" date="2018-11" db="EMBL/GenBank/DDBJ databases">
        <authorList>
            <consortium name="Pathogen Informatics"/>
        </authorList>
    </citation>
    <scope>NUCLEOTIDE SEQUENCE [LARGE SCALE GENOMIC DNA]</scope>
</reference>
<evidence type="ECO:0000256" key="5">
    <source>
        <dbReference type="SAM" id="MobiDB-lite"/>
    </source>
</evidence>
<keyword evidence="1" id="KW-0479">Metal-binding</keyword>
<keyword evidence="8" id="KW-1185">Reference proteome</keyword>
<dbReference type="PANTHER" id="PTHR12618">
    <property type="entry name" value="PHD AND RING FINGER DOMAIN-CONTAINING PROTEIN 1"/>
    <property type="match status" value="1"/>
</dbReference>
<dbReference type="OrthoDB" id="1935339at2759"/>
<evidence type="ECO:0000256" key="4">
    <source>
        <dbReference type="PROSITE-ProRule" id="PRU00175"/>
    </source>
</evidence>
<dbReference type="PANTHER" id="PTHR12618:SF20">
    <property type="entry name" value="PHD AND RING FINGER DOMAIN-CONTAINING PROTEIN 1"/>
    <property type="match status" value="1"/>
</dbReference>
<evidence type="ECO:0000313" key="8">
    <source>
        <dbReference type="Proteomes" id="UP000278807"/>
    </source>
</evidence>
<dbReference type="InterPro" id="IPR017907">
    <property type="entry name" value="Znf_RING_CS"/>
</dbReference>
<dbReference type="SUPFAM" id="SSF57850">
    <property type="entry name" value="RING/U-box"/>
    <property type="match status" value="2"/>
</dbReference>
<feature type="domain" description="RING-type" evidence="6">
    <location>
        <begin position="7"/>
        <end position="47"/>
    </location>
</feature>
<dbReference type="Proteomes" id="UP000278807">
    <property type="component" value="Unassembled WGS sequence"/>
</dbReference>
<accession>A0A0R3TX00</accession>
<keyword evidence="2 4" id="KW-0863">Zinc-finger</keyword>
<keyword evidence="3" id="KW-0862">Zinc</keyword>
<feature type="region of interest" description="Disordered" evidence="5">
    <location>
        <begin position="134"/>
        <end position="165"/>
    </location>
</feature>
<gene>
    <name evidence="7" type="ORF">HNAJ_LOCUS12373</name>
</gene>
<protein>
    <submittedName>
        <fullName evidence="9">RING-type domain-containing protein</fullName>
    </submittedName>
</protein>
<evidence type="ECO:0000313" key="9">
    <source>
        <dbReference type="WBParaSite" id="HNAJ_0001238801-mRNA-1"/>
    </source>
</evidence>
<dbReference type="PROSITE" id="PS50089">
    <property type="entry name" value="ZF_RING_2"/>
    <property type="match status" value="2"/>
</dbReference>
<feature type="domain" description="RING-type" evidence="6">
    <location>
        <begin position="255"/>
        <end position="295"/>
    </location>
</feature>
<organism evidence="9">
    <name type="scientific">Rodentolepis nana</name>
    <name type="common">Dwarf tapeworm</name>
    <name type="synonym">Hymenolepis nana</name>
    <dbReference type="NCBI Taxonomy" id="102285"/>
    <lineage>
        <taxon>Eukaryota</taxon>
        <taxon>Metazoa</taxon>
        <taxon>Spiralia</taxon>
        <taxon>Lophotrochozoa</taxon>
        <taxon>Platyhelminthes</taxon>
        <taxon>Cestoda</taxon>
        <taxon>Eucestoda</taxon>
        <taxon>Cyclophyllidea</taxon>
        <taxon>Hymenolepididae</taxon>
        <taxon>Rodentolepis</taxon>
    </lineage>
</organism>
<evidence type="ECO:0000256" key="3">
    <source>
        <dbReference type="ARBA" id="ARBA00022833"/>
    </source>
</evidence>
<dbReference type="Gene3D" id="3.30.40.10">
    <property type="entry name" value="Zinc/RING finger domain, C3HC4 (zinc finger)"/>
    <property type="match status" value="2"/>
</dbReference>
<proteinExistence type="predicted"/>
<dbReference type="InterPro" id="IPR013083">
    <property type="entry name" value="Znf_RING/FYVE/PHD"/>
</dbReference>
<dbReference type="SMART" id="SM00184">
    <property type="entry name" value="RING"/>
    <property type="match status" value="2"/>
</dbReference>
<evidence type="ECO:0000259" key="6">
    <source>
        <dbReference type="PROSITE" id="PS50089"/>
    </source>
</evidence>
<dbReference type="WBParaSite" id="HNAJ_0001238801-mRNA-1">
    <property type="protein sequence ID" value="HNAJ_0001238801-mRNA-1"/>
    <property type="gene ID" value="HNAJ_0001238801"/>
</dbReference>
<dbReference type="Pfam" id="PF13639">
    <property type="entry name" value="zf-RING_2"/>
    <property type="match status" value="2"/>
</dbReference>
<dbReference type="EMBL" id="UZAE01014253">
    <property type="protein sequence ID" value="VDO12904.1"/>
    <property type="molecule type" value="Genomic_DNA"/>
</dbReference>